<dbReference type="EMBL" id="VSRR010001289">
    <property type="protein sequence ID" value="MPC24095.1"/>
    <property type="molecule type" value="Genomic_DNA"/>
</dbReference>
<reference evidence="2 3" key="1">
    <citation type="submission" date="2019-05" db="EMBL/GenBank/DDBJ databases">
        <title>Another draft genome of Portunus trituberculatus and its Hox gene families provides insights of decapod evolution.</title>
        <authorList>
            <person name="Jeong J.-H."/>
            <person name="Song I."/>
            <person name="Kim S."/>
            <person name="Choi T."/>
            <person name="Kim D."/>
            <person name="Ryu S."/>
            <person name="Kim W."/>
        </authorList>
    </citation>
    <scope>NUCLEOTIDE SEQUENCE [LARGE SCALE GENOMIC DNA]</scope>
    <source>
        <tissue evidence="2">Muscle</tissue>
    </source>
</reference>
<comment type="caution">
    <text evidence="2">The sequence shown here is derived from an EMBL/GenBank/DDBJ whole genome shotgun (WGS) entry which is preliminary data.</text>
</comment>
<dbReference type="AlphaFoldDB" id="A0A5B7DS67"/>
<accession>A0A5B7DS67</accession>
<dbReference type="Proteomes" id="UP000324222">
    <property type="component" value="Unassembled WGS sequence"/>
</dbReference>
<sequence length="97" mass="10775">MGRYVNYMPLQTQQTTDKYRPQTPEAARTTVTGFEPGQRDTRVQERLKNGAPRPSTATRPPGVEVRPCPHDLLIPPGHPLRATLGHTKGADARYAMP</sequence>
<feature type="region of interest" description="Disordered" evidence="1">
    <location>
        <begin position="1"/>
        <end position="97"/>
    </location>
</feature>
<organism evidence="2 3">
    <name type="scientific">Portunus trituberculatus</name>
    <name type="common">Swimming crab</name>
    <name type="synonym">Neptunus trituberculatus</name>
    <dbReference type="NCBI Taxonomy" id="210409"/>
    <lineage>
        <taxon>Eukaryota</taxon>
        <taxon>Metazoa</taxon>
        <taxon>Ecdysozoa</taxon>
        <taxon>Arthropoda</taxon>
        <taxon>Crustacea</taxon>
        <taxon>Multicrustacea</taxon>
        <taxon>Malacostraca</taxon>
        <taxon>Eumalacostraca</taxon>
        <taxon>Eucarida</taxon>
        <taxon>Decapoda</taxon>
        <taxon>Pleocyemata</taxon>
        <taxon>Brachyura</taxon>
        <taxon>Eubrachyura</taxon>
        <taxon>Portunoidea</taxon>
        <taxon>Portunidae</taxon>
        <taxon>Portuninae</taxon>
        <taxon>Portunus</taxon>
    </lineage>
</organism>
<evidence type="ECO:0000313" key="2">
    <source>
        <dbReference type="EMBL" id="MPC24095.1"/>
    </source>
</evidence>
<evidence type="ECO:0000256" key="1">
    <source>
        <dbReference type="SAM" id="MobiDB-lite"/>
    </source>
</evidence>
<feature type="compositionally biased region" description="Basic and acidic residues" evidence="1">
    <location>
        <begin position="37"/>
        <end position="48"/>
    </location>
</feature>
<protein>
    <submittedName>
        <fullName evidence="2">Uncharacterized protein</fullName>
    </submittedName>
</protein>
<name>A0A5B7DS67_PORTR</name>
<proteinExistence type="predicted"/>
<evidence type="ECO:0000313" key="3">
    <source>
        <dbReference type="Proteomes" id="UP000324222"/>
    </source>
</evidence>
<gene>
    <name evidence="2" type="ORF">E2C01_017166</name>
</gene>
<keyword evidence="3" id="KW-1185">Reference proteome</keyword>